<evidence type="ECO:0000313" key="1">
    <source>
        <dbReference type="EMBL" id="MCV9931918.1"/>
    </source>
</evidence>
<dbReference type="Proteomes" id="UP001151133">
    <property type="component" value="Unassembled WGS sequence"/>
</dbReference>
<gene>
    <name evidence="1" type="ORF">OIU80_06455</name>
</gene>
<proteinExistence type="predicted"/>
<sequence length="211" mass="23937">MFLRDGGGVKYLRGDKSFIPFRQLGQYEDIETRLYYNRFRYYNPDAGMYISQDPIRLAGGNAFYAYVHDSNSWVDPFGLAECTLTFRHKTKPGKTTDLKELKRQIREQIKAMNKVIKEEGLQALKDRVANYGPDLEKEGRAYTKSLGSAGQGKIWAHTPDMKTGGLPKDVSKIPGGSRENSILGGQADRISREISEMADDVTKIKWKLDVF</sequence>
<dbReference type="InterPro" id="IPR022385">
    <property type="entry name" value="Rhs_assc_core"/>
</dbReference>
<evidence type="ECO:0000313" key="2">
    <source>
        <dbReference type="Proteomes" id="UP001151133"/>
    </source>
</evidence>
<reference evidence="1" key="1">
    <citation type="submission" date="2022-10" db="EMBL/GenBank/DDBJ databases">
        <title>Two novel species of Flavobacterium.</title>
        <authorList>
            <person name="Liu Q."/>
            <person name="Xin Y.-H."/>
        </authorList>
    </citation>
    <scope>NUCLEOTIDE SEQUENCE</scope>
    <source>
        <strain evidence="1">LS1R47</strain>
    </source>
</reference>
<dbReference type="PRINTS" id="PR00394">
    <property type="entry name" value="RHSPROTEIN"/>
</dbReference>
<comment type="caution">
    <text evidence="1">The sequence shown here is derived from an EMBL/GenBank/DDBJ whole genome shotgun (WGS) entry which is preliminary data.</text>
</comment>
<name>A0A9X3C8L4_9FLAO</name>
<dbReference type="InterPro" id="IPR050708">
    <property type="entry name" value="T6SS_VgrG/RHS"/>
</dbReference>
<organism evidence="1 2">
    <name type="scientific">Flavobacterium frigoritolerans</name>
    <dbReference type="NCBI Taxonomy" id="2987686"/>
    <lineage>
        <taxon>Bacteria</taxon>
        <taxon>Pseudomonadati</taxon>
        <taxon>Bacteroidota</taxon>
        <taxon>Flavobacteriia</taxon>
        <taxon>Flavobacteriales</taxon>
        <taxon>Flavobacteriaceae</taxon>
        <taxon>Flavobacterium</taxon>
    </lineage>
</organism>
<dbReference type="PANTHER" id="PTHR32305:SF15">
    <property type="entry name" value="PROTEIN RHSA-RELATED"/>
    <property type="match status" value="1"/>
</dbReference>
<dbReference type="Gene3D" id="2.180.10.10">
    <property type="entry name" value="RHS repeat-associated core"/>
    <property type="match status" value="1"/>
</dbReference>
<dbReference type="PANTHER" id="PTHR32305">
    <property type="match status" value="1"/>
</dbReference>
<dbReference type="NCBIfam" id="TIGR03696">
    <property type="entry name" value="Rhs_assc_core"/>
    <property type="match status" value="1"/>
</dbReference>
<keyword evidence="2" id="KW-1185">Reference proteome</keyword>
<accession>A0A9X3C8L4</accession>
<dbReference type="EMBL" id="JAOZEV010000003">
    <property type="protein sequence ID" value="MCV9931918.1"/>
    <property type="molecule type" value="Genomic_DNA"/>
</dbReference>
<dbReference type="AlphaFoldDB" id="A0A9X3C8L4"/>
<protein>
    <submittedName>
        <fullName evidence="1">RHS repeat-associated core domain-containing protein</fullName>
    </submittedName>
</protein>